<dbReference type="PANTHER" id="PTHR30383">
    <property type="entry name" value="THIOESTERASE 1/PROTEASE 1/LYSOPHOSPHOLIPASE L1"/>
    <property type="match status" value="1"/>
</dbReference>
<dbReference type="SUPFAM" id="SSF52266">
    <property type="entry name" value="SGNH hydrolase"/>
    <property type="match status" value="1"/>
</dbReference>
<dbReference type="RefSeq" id="WP_379928281.1">
    <property type="nucleotide sequence ID" value="NZ_JBHUMM010000007.1"/>
</dbReference>
<accession>A0ABW5R737</accession>
<dbReference type="InterPro" id="IPR051532">
    <property type="entry name" value="Ester_Hydrolysis_Enzymes"/>
</dbReference>
<dbReference type="Proteomes" id="UP001597497">
    <property type="component" value="Unassembled WGS sequence"/>
</dbReference>
<evidence type="ECO:0000313" key="3">
    <source>
        <dbReference type="Proteomes" id="UP001597497"/>
    </source>
</evidence>
<dbReference type="InterPro" id="IPR036514">
    <property type="entry name" value="SGNH_hydro_sf"/>
</dbReference>
<reference evidence="3" key="1">
    <citation type="journal article" date="2019" name="Int. J. Syst. Evol. Microbiol.">
        <title>The Global Catalogue of Microorganisms (GCM) 10K type strain sequencing project: providing services to taxonomists for standard genome sequencing and annotation.</title>
        <authorList>
            <consortium name="The Broad Institute Genomics Platform"/>
            <consortium name="The Broad Institute Genome Sequencing Center for Infectious Disease"/>
            <person name="Wu L."/>
            <person name="Ma J."/>
        </authorList>
    </citation>
    <scope>NUCLEOTIDE SEQUENCE [LARGE SCALE GENOMIC DNA]</scope>
    <source>
        <strain evidence="3">KCTC 33676</strain>
    </source>
</reference>
<organism evidence="2 3">
    <name type="scientific">Marinicrinis sediminis</name>
    <dbReference type="NCBI Taxonomy" id="1652465"/>
    <lineage>
        <taxon>Bacteria</taxon>
        <taxon>Bacillati</taxon>
        <taxon>Bacillota</taxon>
        <taxon>Bacilli</taxon>
        <taxon>Bacillales</taxon>
        <taxon>Paenibacillaceae</taxon>
    </lineage>
</organism>
<protein>
    <submittedName>
        <fullName evidence="2">GDSL-type esterase/lipase family protein</fullName>
    </submittedName>
</protein>
<feature type="domain" description="SGNH hydrolase-type esterase" evidence="1">
    <location>
        <begin position="8"/>
        <end position="195"/>
    </location>
</feature>
<dbReference type="Gene3D" id="3.40.50.1110">
    <property type="entry name" value="SGNH hydrolase"/>
    <property type="match status" value="1"/>
</dbReference>
<evidence type="ECO:0000259" key="1">
    <source>
        <dbReference type="Pfam" id="PF13472"/>
    </source>
</evidence>
<evidence type="ECO:0000313" key="2">
    <source>
        <dbReference type="EMBL" id="MFD2670853.1"/>
    </source>
</evidence>
<comment type="caution">
    <text evidence="2">The sequence shown here is derived from an EMBL/GenBank/DDBJ whole genome shotgun (WGS) entry which is preliminary data.</text>
</comment>
<keyword evidence="3" id="KW-1185">Reference proteome</keyword>
<sequence>MKRVSYTAIGDSLTAGYGAPSGRGFVPIVASMVGHRIKQTVTIYDYGVNGATSSDMLHGLRTNSLLRAHIGESQLLTITSGGNDLIEAAKSYIWNESRWPLNRALVTIKHNIAQMLQIIQSIKGKDSYQLILLELYDLAPDMAEVGRYIQAYNAILHGFSSRHIRIAPIYRAFQHRERYLLSGDGVHPNEAGYRVMADAVYETIQFPIVRTHRTRK</sequence>
<gene>
    <name evidence="2" type="ORF">ACFSUC_04430</name>
</gene>
<dbReference type="PANTHER" id="PTHR30383:SF27">
    <property type="entry name" value="SPORE GERMINATION LIPASE LIPC"/>
    <property type="match status" value="1"/>
</dbReference>
<dbReference type="Pfam" id="PF13472">
    <property type="entry name" value="Lipase_GDSL_2"/>
    <property type="match status" value="1"/>
</dbReference>
<dbReference type="InterPro" id="IPR013830">
    <property type="entry name" value="SGNH_hydro"/>
</dbReference>
<dbReference type="EMBL" id="JBHUMM010000007">
    <property type="protein sequence ID" value="MFD2670853.1"/>
    <property type="molecule type" value="Genomic_DNA"/>
</dbReference>
<proteinExistence type="predicted"/>
<name>A0ABW5R737_9BACL</name>